<organism evidence="4 5">
    <name type="scientific">Rotaria socialis</name>
    <dbReference type="NCBI Taxonomy" id="392032"/>
    <lineage>
        <taxon>Eukaryota</taxon>
        <taxon>Metazoa</taxon>
        <taxon>Spiralia</taxon>
        <taxon>Gnathifera</taxon>
        <taxon>Rotifera</taxon>
        <taxon>Eurotatoria</taxon>
        <taxon>Bdelloidea</taxon>
        <taxon>Philodinida</taxon>
        <taxon>Philodinidae</taxon>
        <taxon>Rotaria</taxon>
    </lineage>
</organism>
<dbReference type="EMBL" id="CAJNYT010002743">
    <property type="protein sequence ID" value="CAF3490433.1"/>
    <property type="molecule type" value="Genomic_DNA"/>
</dbReference>
<evidence type="ECO:0000313" key="5">
    <source>
        <dbReference type="Proteomes" id="UP000663848"/>
    </source>
</evidence>
<dbReference type="EMBL" id="CAJOBR010003919">
    <property type="protein sequence ID" value="CAF4757815.1"/>
    <property type="molecule type" value="Genomic_DNA"/>
</dbReference>
<name>A0A821LWU9_9BILA</name>
<sequence>MRETTLRTIPLTQDSLVVYWPRPFHLVFVELHNSVYYLAVTKKAYKASTIIVKLINPIDRCQHINELFNQTFLQLHLLRRIKYYHLPCRTYSSELL</sequence>
<evidence type="ECO:0000313" key="1">
    <source>
        <dbReference type="EMBL" id="CAF3229563.1"/>
    </source>
</evidence>
<dbReference type="Proteomes" id="UP000663873">
    <property type="component" value="Unassembled WGS sequence"/>
</dbReference>
<keyword evidence="6" id="KW-1185">Reference proteome</keyword>
<proteinExistence type="predicted"/>
<comment type="caution">
    <text evidence="4">The sequence shown here is derived from an EMBL/GenBank/DDBJ whole genome shotgun (WGS) entry which is preliminary data.</text>
</comment>
<evidence type="ECO:0000313" key="2">
    <source>
        <dbReference type="EMBL" id="CAF3490433.1"/>
    </source>
</evidence>
<reference evidence="4" key="1">
    <citation type="submission" date="2021-02" db="EMBL/GenBank/DDBJ databases">
        <authorList>
            <person name="Nowell W R."/>
        </authorList>
    </citation>
    <scope>NUCLEOTIDE SEQUENCE</scope>
</reference>
<accession>A0A821LWU9</accession>
<dbReference type="AlphaFoldDB" id="A0A821LWU9"/>
<dbReference type="Proteomes" id="UP000663872">
    <property type="component" value="Unassembled WGS sequence"/>
</dbReference>
<dbReference type="EMBL" id="CAJNXB010002266">
    <property type="protein sequence ID" value="CAF3229563.1"/>
    <property type="molecule type" value="Genomic_DNA"/>
</dbReference>
<protein>
    <submittedName>
        <fullName evidence="4">Uncharacterized protein</fullName>
    </submittedName>
</protein>
<dbReference type="Proteomes" id="UP000663848">
    <property type="component" value="Unassembled WGS sequence"/>
</dbReference>
<gene>
    <name evidence="2" type="ORF">GRG538_LOCUS16955</name>
    <name evidence="4" type="ORF">QYT958_LOCUS21436</name>
    <name evidence="1" type="ORF">TIS948_LOCUS14034</name>
    <name evidence="3" type="ORF">UJA718_LOCUS9324</name>
</gene>
<evidence type="ECO:0000313" key="6">
    <source>
        <dbReference type="Proteomes" id="UP000663873"/>
    </source>
</evidence>
<dbReference type="EMBL" id="CAJOBP010001032">
    <property type="protein sequence ID" value="CAF4247379.1"/>
    <property type="molecule type" value="Genomic_DNA"/>
</dbReference>
<dbReference type="Proteomes" id="UP000663825">
    <property type="component" value="Unassembled WGS sequence"/>
</dbReference>
<evidence type="ECO:0000313" key="4">
    <source>
        <dbReference type="EMBL" id="CAF4757815.1"/>
    </source>
</evidence>
<evidence type="ECO:0000313" key="3">
    <source>
        <dbReference type="EMBL" id="CAF4247379.1"/>
    </source>
</evidence>